<sequence length="151" mass="16754">MVSEWSWVFHSPVHPQSSPHEFHATLTTVTQQRGGRNQVHARPVHAATETQSLAIRTGKRVNPPMAVLQWEQMAVTGAADIRSGCSAHRVKARGTEVLVWSEEITELQSLQALATSSSLKKKEDKCIQPIYDDIIDFLGSEKLKTIHSSDS</sequence>
<proteinExistence type="predicted"/>
<gene>
    <name evidence="1" type="ORF">llap_11535</name>
</gene>
<keyword evidence="2" id="KW-1185">Reference proteome</keyword>
<protein>
    <submittedName>
        <fullName evidence="1">Uncharacterized protein</fullName>
    </submittedName>
</protein>
<dbReference type="EMBL" id="KZ506838">
    <property type="protein sequence ID" value="PKU38159.1"/>
    <property type="molecule type" value="Genomic_DNA"/>
</dbReference>
<organism evidence="1 2">
    <name type="scientific">Limosa lapponica baueri</name>
    <dbReference type="NCBI Taxonomy" id="1758121"/>
    <lineage>
        <taxon>Eukaryota</taxon>
        <taxon>Metazoa</taxon>
        <taxon>Chordata</taxon>
        <taxon>Craniata</taxon>
        <taxon>Vertebrata</taxon>
        <taxon>Euteleostomi</taxon>
        <taxon>Archelosauria</taxon>
        <taxon>Archosauria</taxon>
        <taxon>Dinosauria</taxon>
        <taxon>Saurischia</taxon>
        <taxon>Theropoda</taxon>
        <taxon>Coelurosauria</taxon>
        <taxon>Aves</taxon>
        <taxon>Neognathae</taxon>
        <taxon>Neoaves</taxon>
        <taxon>Charadriiformes</taxon>
        <taxon>Scolopacidae</taxon>
        <taxon>Limosa</taxon>
    </lineage>
</organism>
<evidence type="ECO:0000313" key="1">
    <source>
        <dbReference type="EMBL" id="PKU38159.1"/>
    </source>
</evidence>
<dbReference type="Proteomes" id="UP000233556">
    <property type="component" value="Unassembled WGS sequence"/>
</dbReference>
<reference evidence="2" key="2">
    <citation type="submission" date="2017-12" db="EMBL/GenBank/DDBJ databases">
        <title>Genome sequence of the Bar-tailed Godwit (Limosa lapponica baueri).</title>
        <authorList>
            <person name="Lima N.C.B."/>
            <person name="Parody-Merino A.M."/>
            <person name="Battley P.F."/>
            <person name="Fidler A.E."/>
            <person name="Prosdocimi F."/>
        </authorList>
    </citation>
    <scope>NUCLEOTIDE SEQUENCE [LARGE SCALE GENOMIC DNA]</scope>
</reference>
<reference evidence="2" key="1">
    <citation type="submission" date="2017-11" db="EMBL/GenBank/DDBJ databases">
        <authorList>
            <person name="Lima N.C."/>
            <person name="Parody-Merino A.M."/>
            <person name="Battley P.F."/>
            <person name="Fidler A.E."/>
            <person name="Prosdocimi F."/>
        </authorList>
    </citation>
    <scope>NUCLEOTIDE SEQUENCE [LARGE SCALE GENOMIC DNA]</scope>
</reference>
<dbReference type="AlphaFoldDB" id="A0A2I0TWJ5"/>
<accession>A0A2I0TWJ5</accession>
<evidence type="ECO:0000313" key="2">
    <source>
        <dbReference type="Proteomes" id="UP000233556"/>
    </source>
</evidence>
<name>A0A2I0TWJ5_LIMLA</name>